<sequence>MATATATFHAPLHLPIVGTTNDGILPLDLLYDLLLRLPDKPLCRFRAVCRAWQSLLCHPDFIAAHDHRHPCQRRAVGVYRYGRTSPSILVLDMDTGLLIKRLCHDGPTHNHGPLSPDRAVCVHSLDMRLRLLDHVTGAVSVLPRPAPPRNCVVVSYSLGRVASTSEYKVLAVVTLVQPRGQSRGVAYFLVVDERMDKYAAADWIMGYHLDSEAWRSAAIKGPAGTLDVGLAGLDGRLIVCHDDRRTRVQLWSLVEPDQSLWSMLHRIVMPGHTLARTPLWSRFRAYVEKPLAVLEDGQIVMRMRVKSALQSSFPNTVLRLYDPRTGTSTDAARMMDCHDERETAAAPKDEINVSLPSPIPGGRTKRGLRQSILSSDRAMSMGCVNNPLRIQSIRTRLFHYNLNYKGKSQENGDRRAEKARGRTRRGISCSVTRIVNGVAYFLSDDYITAKEQQEDTIMAFDLVNEAWQQGRLPTEALQIACSSSWPSWTDTLLQATSTLSPLSCGSS</sequence>
<dbReference type="SUPFAM" id="SSF50998">
    <property type="entry name" value="Quinoprotein alcohol dehydrogenase-like"/>
    <property type="match status" value="1"/>
</dbReference>
<dbReference type="InterPro" id="IPR036047">
    <property type="entry name" value="F-box-like_dom_sf"/>
</dbReference>
<dbReference type="Pfam" id="PF00646">
    <property type="entry name" value="F-box"/>
    <property type="match status" value="1"/>
</dbReference>
<dbReference type="PANTHER" id="PTHR31111:SF133">
    <property type="entry name" value="OS07G0196600 PROTEIN"/>
    <property type="match status" value="1"/>
</dbReference>
<dbReference type="EnsemblPlants" id="EMT31469">
    <property type="protein sequence ID" value="EMT31469"/>
    <property type="gene ID" value="F775_04676"/>
</dbReference>
<evidence type="ECO:0000313" key="1">
    <source>
        <dbReference type="EnsemblPlants" id="EMT31469"/>
    </source>
</evidence>
<dbReference type="InterPro" id="IPR001810">
    <property type="entry name" value="F-box_dom"/>
</dbReference>
<dbReference type="AlphaFoldDB" id="M8CAU3"/>
<proteinExistence type="predicted"/>
<dbReference type="SMART" id="SM00256">
    <property type="entry name" value="FBOX"/>
    <property type="match status" value="1"/>
</dbReference>
<protein>
    <submittedName>
        <fullName evidence="1">Uncharacterized protein</fullName>
    </submittedName>
</protein>
<reference evidence="1" key="1">
    <citation type="submission" date="2015-06" db="UniProtKB">
        <authorList>
            <consortium name="EnsemblPlants"/>
        </authorList>
    </citation>
    <scope>IDENTIFICATION</scope>
</reference>
<accession>M8CAU3</accession>
<name>M8CAU3_AEGTA</name>
<dbReference type="InterPro" id="IPR011047">
    <property type="entry name" value="Quinoprotein_ADH-like_sf"/>
</dbReference>
<dbReference type="SUPFAM" id="SSF81383">
    <property type="entry name" value="F-box domain"/>
    <property type="match status" value="1"/>
</dbReference>
<organism evidence="1">
    <name type="scientific">Aegilops tauschii</name>
    <name type="common">Tausch's goatgrass</name>
    <name type="synonym">Aegilops squarrosa</name>
    <dbReference type="NCBI Taxonomy" id="37682"/>
    <lineage>
        <taxon>Eukaryota</taxon>
        <taxon>Viridiplantae</taxon>
        <taxon>Streptophyta</taxon>
        <taxon>Embryophyta</taxon>
        <taxon>Tracheophyta</taxon>
        <taxon>Spermatophyta</taxon>
        <taxon>Magnoliopsida</taxon>
        <taxon>Liliopsida</taxon>
        <taxon>Poales</taxon>
        <taxon>Poaceae</taxon>
        <taxon>BOP clade</taxon>
        <taxon>Pooideae</taxon>
        <taxon>Triticodae</taxon>
        <taxon>Triticeae</taxon>
        <taxon>Triticinae</taxon>
        <taxon>Aegilops</taxon>
    </lineage>
</organism>
<dbReference type="PANTHER" id="PTHR31111">
    <property type="entry name" value="BNAA05G37150D PROTEIN-RELATED"/>
    <property type="match status" value="1"/>
</dbReference>